<dbReference type="Pfam" id="PF01471">
    <property type="entry name" value="PG_binding_1"/>
    <property type="match status" value="2"/>
</dbReference>
<feature type="domain" description="NlpC/P60" evidence="5">
    <location>
        <begin position="214"/>
        <end position="333"/>
    </location>
</feature>
<name>A0A5S3QPU6_9BACI</name>
<keyword evidence="4" id="KW-0788">Thiol protease</keyword>
<sequence length="333" mass="37908">MLNGTIQYVVKQTIIYSYVLSQPFAVYVDAYPALQDEQLFKAEQLVSGQHGEAVRTMQHKWNHLSYFDEAIDGEYRILTEHALKKFQKDYQITITSKTNLKTLQTIVDKENKRYKEQLKDMSDTIHPEMNHSDVTIVQRALKHLDYYEGEVDGIYGIRTQKALEAAEEKLGMQLVDDNALEKLHEQKQATYSRQVAQKSASEADQEMKKIKVSSTSHSGAVESAYAQIGTPYDWGGESPSGFDCSGFIQYIFQMENIKLPRTVSETWNSTVPVGKPSVGDLVFFETYKPGPSHMGIYVGDEKFIHAGESRGVEISKLEDSYWKQRYLGARSVQ</sequence>
<evidence type="ECO:0000256" key="4">
    <source>
        <dbReference type="ARBA" id="ARBA00022807"/>
    </source>
</evidence>
<keyword evidence="2" id="KW-0645">Protease</keyword>
<dbReference type="InterPro" id="IPR000064">
    <property type="entry name" value="NLP_P60_dom"/>
</dbReference>
<comment type="similarity">
    <text evidence="1">Belongs to the peptidase C40 family.</text>
</comment>
<dbReference type="OrthoDB" id="9813368at2"/>
<dbReference type="Gene3D" id="1.10.101.10">
    <property type="entry name" value="PGBD-like superfamily/PGBD"/>
    <property type="match status" value="2"/>
</dbReference>
<gene>
    <name evidence="6" type="ORF">FFL34_17510</name>
</gene>
<dbReference type="SUPFAM" id="SSF47090">
    <property type="entry name" value="PGBD-like"/>
    <property type="match status" value="2"/>
</dbReference>
<accession>A0A5S3QPU6</accession>
<protein>
    <submittedName>
        <fullName evidence="6">Cell wall lytic activity</fullName>
    </submittedName>
</protein>
<evidence type="ECO:0000256" key="1">
    <source>
        <dbReference type="ARBA" id="ARBA00007074"/>
    </source>
</evidence>
<dbReference type="InterPro" id="IPR036365">
    <property type="entry name" value="PGBD-like_sf"/>
</dbReference>
<dbReference type="Gene3D" id="3.90.1720.10">
    <property type="entry name" value="endopeptidase domain like (from Nostoc punctiforme)"/>
    <property type="match status" value="1"/>
</dbReference>
<dbReference type="InterPro" id="IPR002477">
    <property type="entry name" value="Peptidoglycan-bd-like"/>
</dbReference>
<dbReference type="Proteomes" id="UP000306980">
    <property type="component" value="Unassembled WGS sequence"/>
</dbReference>
<dbReference type="PROSITE" id="PS51935">
    <property type="entry name" value="NLPC_P60"/>
    <property type="match status" value="1"/>
</dbReference>
<dbReference type="EMBL" id="VCIA01000001">
    <property type="protein sequence ID" value="TMN23698.1"/>
    <property type="molecule type" value="Genomic_DNA"/>
</dbReference>
<evidence type="ECO:0000259" key="5">
    <source>
        <dbReference type="PROSITE" id="PS51935"/>
    </source>
</evidence>
<proteinExistence type="inferred from homology"/>
<dbReference type="Pfam" id="PF00877">
    <property type="entry name" value="NLPC_P60"/>
    <property type="match status" value="1"/>
</dbReference>
<evidence type="ECO:0000256" key="2">
    <source>
        <dbReference type="ARBA" id="ARBA00022670"/>
    </source>
</evidence>
<reference evidence="6 7" key="1">
    <citation type="submission" date="2019-05" db="EMBL/GenBank/DDBJ databases">
        <title>Genomic analysis of Lentibacillus sp. NKC220-2.</title>
        <authorList>
            <person name="Oh Y.J."/>
        </authorList>
    </citation>
    <scope>NUCLEOTIDE SEQUENCE [LARGE SCALE GENOMIC DNA]</scope>
    <source>
        <strain evidence="6 7">NKC220-2</strain>
    </source>
</reference>
<organism evidence="6 7">
    <name type="scientific">Lentibacillus cibarius</name>
    <dbReference type="NCBI Taxonomy" id="2583219"/>
    <lineage>
        <taxon>Bacteria</taxon>
        <taxon>Bacillati</taxon>
        <taxon>Bacillota</taxon>
        <taxon>Bacilli</taxon>
        <taxon>Bacillales</taxon>
        <taxon>Bacillaceae</taxon>
        <taxon>Lentibacillus</taxon>
    </lineage>
</organism>
<comment type="caution">
    <text evidence="6">The sequence shown here is derived from an EMBL/GenBank/DDBJ whole genome shotgun (WGS) entry which is preliminary data.</text>
</comment>
<dbReference type="GO" id="GO:0006508">
    <property type="term" value="P:proteolysis"/>
    <property type="evidence" value="ECO:0007669"/>
    <property type="project" value="UniProtKB-KW"/>
</dbReference>
<dbReference type="InterPro" id="IPR036366">
    <property type="entry name" value="PGBDSf"/>
</dbReference>
<evidence type="ECO:0000313" key="6">
    <source>
        <dbReference type="EMBL" id="TMN23698.1"/>
    </source>
</evidence>
<dbReference type="RefSeq" id="WP_138604590.1">
    <property type="nucleotide sequence ID" value="NZ_VCIA01000001.1"/>
</dbReference>
<evidence type="ECO:0000256" key="3">
    <source>
        <dbReference type="ARBA" id="ARBA00022801"/>
    </source>
</evidence>
<keyword evidence="3" id="KW-0378">Hydrolase</keyword>
<dbReference type="InterPro" id="IPR038765">
    <property type="entry name" value="Papain-like_cys_pep_sf"/>
</dbReference>
<evidence type="ECO:0000313" key="7">
    <source>
        <dbReference type="Proteomes" id="UP000306980"/>
    </source>
</evidence>
<dbReference type="SUPFAM" id="SSF54001">
    <property type="entry name" value="Cysteine proteinases"/>
    <property type="match status" value="1"/>
</dbReference>
<dbReference type="PANTHER" id="PTHR47053">
    <property type="entry name" value="MUREIN DD-ENDOPEPTIDASE MEPH-RELATED"/>
    <property type="match status" value="1"/>
</dbReference>
<dbReference type="PANTHER" id="PTHR47053:SF1">
    <property type="entry name" value="MUREIN DD-ENDOPEPTIDASE MEPH-RELATED"/>
    <property type="match status" value="1"/>
</dbReference>
<dbReference type="GO" id="GO:0008234">
    <property type="term" value="F:cysteine-type peptidase activity"/>
    <property type="evidence" value="ECO:0007669"/>
    <property type="project" value="UniProtKB-KW"/>
</dbReference>
<dbReference type="InterPro" id="IPR051202">
    <property type="entry name" value="Peptidase_C40"/>
</dbReference>
<dbReference type="AlphaFoldDB" id="A0A5S3QPU6"/>